<accession>A0A1V0UNS9</accession>
<keyword evidence="4" id="KW-0547">Nucleotide-binding</keyword>
<keyword evidence="5" id="KW-0418">Kinase</keyword>
<dbReference type="Gene3D" id="3.30.565.10">
    <property type="entry name" value="Histidine kinase-like ATPase, C-terminal domain"/>
    <property type="match status" value="1"/>
</dbReference>
<dbReference type="InterPro" id="IPR004358">
    <property type="entry name" value="Sig_transdc_His_kin-like_C"/>
</dbReference>
<keyword evidence="7" id="KW-0902">Two-component regulatory system</keyword>
<name>A0A1V0UNS9_9BACL</name>
<evidence type="ECO:0000256" key="3">
    <source>
        <dbReference type="ARBA" id="ARBA00022679"/>
    </source>
</evidence>
<evidence type="ECO:0000256" key="6">
    <source>
        <dbReference type="ARBA" id="ARBA00022840"/>
    </source>
</evidence>
<dbReference type="SMART" id="SM00387">
    <property type="entry name" value="HATPase_c"/>
    <property type="match status" value="1"/>
</dbReference>
<dbReference type="InterPro" id="IPR005467">
    <property type="entry name" value="His_kinase_dom"/>
</dbReference>
<dbReference type="Proteomes" id="UP000192727">
    <property type="component" value="Chromosome"/>
</dbReference>
<dbReference type="EC" id="2.7.13.3" evidence="2"/>
<organism evidence="8 9">
    <name type="scientific">Paenibacillus larvae subsp. pulvifaciens</name>
    <dbReference type="NCBI Taxonomy" id="1477"/>
    <lineage>
        <taxon>Bacteria</taxon>
        <taxon>Bacillati</taxon>
        <taxon>Bacillota</taxon>
        <taxon>Bacilli</taxon>
        <taxon>Bacillales</taxon>
        <taxon>Paenibacillaceae</taxon>
        <taxon>Paenibacillus</taxon>
    </lineage>
</organism>
<evidence type="ECO:0000256" key="4">
    <source>
        <dbReference type="ARBA" id="ARBA00022741"/>
    </source>
</evidence>
<evidence type="ECO:0000313" key="9">
    <source>
        <dbReference type="Proteomes" id="UP000192727"/>
    </source>
</evidence>
<dbReference type="PANTHER" id="PTHR43065">
    <property type="entry name" value="SENSOR HISTIDINE KINASE"/>
    <property type="match status" value="1"/>
</dbReference>
<evidence type="ECO:0000256" key="7">
    <source>
        <dbReference type="ARBA" id="ARBA00023012"/>
    </source>
</evidence>
<sequence>MHGCKGGVYAAVMSISAKKADKQNKMISGGFHAYGTIEVEVTLREQDVVISCTDHGVGIPPEKIPKLGEPFFTTKEKGTGLGLMMCHQIMEAHQGSMKIESQVGKGTRVELCLPVLPTSM</sequence>
<dbReference type="InterPro" id="IPR003594">
    <property type="entry name" value="HATPase_dom"/>
</dbReference>
<dbReference type="PANTHER" id="PTHR43065:SF34">
    <property type="entry name" value="SPORULATION KINASE A"/>
    <property type="match status" value="1"/>
</dbReference>
<evidence type="ECO:0000313" key="8">
    <source>
        <dbReference type="EMBL" id="ARF66746.1"/>
    </source>
</evidence>
<proteinExistence type="predicted"/>
<dbReference type="PROSITE" id="PS50109">
    <property type="entry name" value="HIS_KIN"/>
    <property type="match status" value="1"/>
</dbReference>
<dbReference type="Pfam" id="PF02518">
    <property type="entry name" value="HATPase_c"/>
    <property type="match status" value="1"/>
</dbReference>
<protein>
    <recommendedName>
        <fullName evidence="2">histidine kinase</fullName>
        <ecNumber evidence="2">2.7.13.3</ecNumber>
    </recommendedName>
</protein>
<reference evidence="8 9" key="1">
    <citation type="submission" date="2017-03" db="EMBL/GenBank/DDBJ databases">
        <title>Paenibacillus larvae genome sequencing.</title>
        <authorList>
            <person name="Dingman D.W."/>
        </authorList>
    </citation>
    <scope>NUCLEOTIDE SEQUENCE [LARGE SCALE GENOMIC DNA]</scope>
    <source>
        <strain evidence="8 9">SAG 10367</strain>
    </source>
</reference>
<dbReference type="EMBL" id="CP020557">
    <property type="protein sequence ID" value="ARF66746.1"/>
    <property type="molecule type" value="Genomic_DNA"/>
</dbReference>
<gene>
    <name evidence="8" type="ORF">B7C51_01350</name>
</gene>
<dbReference type="PRINTS" id="PR00344">
    <property type="entry name" value="BCTRLSENSOR"/>
</dbReference>
<dbReference type="InterPro" id="IPR036890">
    <property type="entry name" value="HATPase_C_sf"/>
</dbReference>
<comment type="catalytic activity">
    <reaction evidence="1">
        <text>ATP + protein L-histidine = ADP + protein N-phospho-L-histidine.</text>
        <dbReference type="EC" id="2.7.13.3"/>
    </reaction>
</comment>
<evidence type="ECO:0000256" key="1">
    <source>
        <dbReference type="ARBA" id="ARBA00000085"/>
    </source>
</evidence>
<dbReference type="GO" id="GO:0000160">
    <property type="term" value="P:phosphorelay signal transduction system"/>
    <property type="evidence" value="ECO:0007669"/>
    <property type="project" value="UniProtKB-KW"/>
</dbReference>
<dbReference type="SUPFAM" id="SSF55874">
    <property type="entry name" value="ATPase domain of HSP90 chaperone/DNA topoisomerase II/histidine kinase"/>
    <property type="match status" value="1"/>
</dbReference>
<dbReference type="GO" id="GO:0004673">
    <property type="term" value="F:protein histidine kinase activity"/>
    <property type="evidence" value="ECO:0007669"/>
    <property type="project" value="UniProtKB-EC"/>
</dbReference>
<evidence type="ECO:0000256" key="5">
    <source>
        <dbReference type="ARBA" id="ARBA00022777"/>
    </source>
</evidence>
<keyword evidence="3" id="KW-0808">Transferase</keyword>
<dbReference type="GO" id="GO:0005524">
    <property type="term" value="F:ATP binding"/>
    <property type="evidence" value="ECO:0007669"/>
    <property type="project" value="UniProtKB-KW"/>
</dbReference>
<evidence type="ECO:0000256" key="2">
    <source>
        <dbReference type="ARBA" id="ARBA00012438"/>
    </source>
</evidence>
<keyword evidence="6" id="KW-0067">ATP-binding</keyword>
<dbReference type="AlphaFoldDB" id="A0A1V0UNS9"/>